<comment type="subunit">
    <text evidence="2">Tetramer of two alpha and two beta chains.</text>
</comment>
<dbReference type="InterPro" id="IPR018108">
    <property type="entry name" value="MCP_transmembrane"/>
</dbReference>
<dbReference type="GO" id="GO:0004834">
    <property type="term" value="F:tryptophan synthase activity"/>
    <property type="evidence" value="ECO:0007669"/>
    <property type="project" value="UniProtKB-EC"/>
</dbReference>
<accession>A0A833TQT6</accession>
<evidence type="ECO:0000256" key="8">
    <source>
        <dbReference type="ARBA" id="ARBA00049047"/>
    </source>
</evidence>
<dbReference type="PANTHER" id="PTHR43406:SF1">
    <property type="entry name" value="TRYPTOPHAN SYNTHASE ALPHA CHAIN, CHLOROPLASTIC"/>
    <property type="match status" value="1"/>
</dbReference>
<dbReference type="EC" id="4.2.1.20" evidence="3"/>
<dbReference type="InterPro" id="IPR018204">
    <property type="entry name" value="Trp_synthase_alpha_AS"/>
</dbReference>
<reference evidence="9" key="2">
    <citation type="submission" date="2020-03" db="EMBL/GenBank/DDBJ databases">
        <title>Walnut 2.0.</title>
        <authorList>
            <person name="Marrano A."/>
            <person name="Britton M."/>
            <person name="Zimin A.V."/>
            <person name="Zaini P.A."/>
            <person name="Workman R."/>
            <person name="Puiu D."/>
            <person name="Bianco L."/>
            <person name="Allen B.J."/>
            <person name="Troggio M."/>
            <person name="Leslie C.A."/>
            <person name="Timp W."/>
            <person name="Dendekar A."/>
            <person name="Salzberg S.L."/>
            <person name="Neale D.B."/>
        </authorList>
    </citation>
    <scope>NUCLEOTIDE SEQUENCE</scope>
    <source>
        <tissue evidence="9">Leaves</tissue>
    </source>
</reference>
<keyword evidence="7" id="KW-0456">Lyase</keyword>
<evidence type="ECO:0000256" key="1">
    <source>
        <dbReference type="ARBA" id="ARBA00004733"/>
    </source>
</evidence>
<dbReference type="Gramene" id="Jr15_09490_p1">
    <property type="protein sequence ID" value="cds.Jr15_09490_p1"/>
    <property type="gene ID" value="Jr15_09490"/>
</dbReference>
<evidence type="ECO:0000313" key="10">
    <source>
        <dbReference type="Proteomes" id="UP000619265"/>
    </source>
</evidence>
<comment type="caution">
    <text evidence="9">The sequence shown here is derived from an EMBL/GenBank/DDBJ whole genome shotgun (WGS) entry which is preliminary data.</text>
</comment>
<keyword evidence="6" id="KW-0057">Aromatic amino acid biosynthesis</keyword>
<organism evidence="9 10">
    <name type="scientific">Juglans regia</name>
    <name type="common">English walnut</name>
    <dbReference type="NCBI Taxonomy" id="51240"/>
    <lineage>
        <taxon>Eukaryota</taxon>
        <taxon>Viridiplantae</taxon>
        <taxon>Streptophyta</taxon>
        <taxon>Embryophyta</taxon>
        <taxon>Tracheophyta</taxon>
        <taxon>Spermatophyta</taxon>
        <taxon>Magnoliopsida</taxon>
        <taxon>eudicotyledons</taxon>
        <taxon>Gunneridae</taxon>
        <taxon>Pentapetalae</taxon>
        <taxon>rosids</taxon>
        <taxon>fabids</taxon>
        <taxon>Fagales</taxon>
        <taxon>Juglandaceae</taxon>
        <taxon>Juglans</taxon>
    </lineage>
</organism>
<dbReference type="Proteomes" id="UP000619265">
    <property type="component" value="Unassembled WGS sequence"/>
</dbReference>
<gene>
    <name evidence="9" type="ORF">F2P56_034443</name>
</gene>
<evidence type="ECO:0000256" key="2">
    <source>
        <dbReference type="ARBA" id="ARBA00011270"/>
    </source>
</evidence>
<evidence type="ECO:0000256" key="7">
    <source>
        <dbReference type="ARBA" id="ARBA00023239"/>
    </source>
</evidence>
<keyword evidence="4" id="KW-0028">Amino-acid biosynthesis</keyword>
<dbReference type="PROSITE" id="PS00167">
    <property type="entry name" value="TRP_SYNTHASE_ALPHA"/>
    <property type="match status" value="1"/>
</dbReference>
<dbReference type="InterPro" id="IPR013785">
    <property type="entry name" value="Aldolase_TIM"/>
</dbReference>
<dbReference type="EMBL" id="LIHL02000015">
    <property type="protein sequence ID" value="KAF5445392.1"/>
    <property type="molecule type" value="Genomic_DNA"/>
</dbReference>
<evidence type="ECO:0000256" key="5">
    <source>
        <dbReference type="ARBA" id="ARBA00022822"/>
    </source>
</evidence>
<dbReference type="InterPro" id="IPR002028">
    <property type="entry name" value="Trp_synthase_suA"/>
</dbReference>
<evidence type="ECO:0000256" key="3">
    <source>
        <dbReference type="ARBA" id="ARBA00012043"/>
    </source>
</evidence>
<keyword evidence="5" id="KW-0822">Tryptophan biosynthesis</keyword>
<evidence type="ECO:0000256" key="4">
    <source>
        <dbReference type="ARBA" id="ARBA00022605"/>
    </source>
</evidence>
<dbReference type="PANTHER" id="PTHR43406">
    <property type="entry name" value="TRYPTOPHAN SYNTHASE, ALPHA CHAIN"/>
    <property type="match status" value="1"/>
</dbReference>
<sequence>MVLAKDRDVVAVLGTHTARTYPTIPNIRARPGIFVGVGDIVLNKRLAIPSRRFTPLAAVNTTQTVRLSETFIRLKKQRKVASTPYITVGDPDLCTTIEALKVLDSCGSDIIELGAPYSDPLADGLVIQVAATRTLASGTYFNAIILMRKEVVPQLSRPLALFSYHNPILKRGVKEEWRLELFVEMSVRSNNKVSTTVSQTTAAPIEIVKFLIQNQFEINTERLSVLCKCIRECFESTMKDEDFESLWEVLLSVYIITQFPQVSTGSGIHEARDL</sequence>
<evidence type="ECO:0000313" key="9">
    <source>
        <dbReference type="EMBL" id="KAF5445392.1"/>
    </source>
</evidence>
<reference evidence="9" key="1">
    <citation type="submission" date="2015-10" db="EMBL/GenBank/DDBJ databases">
        <authorList>
            <person name="Martinez-Garcia P.J."/>
            <person name="Crepeau M.W."/>
            <person name="Puiu D."/>
            <person name="Gonzalez-Ibeas D."/>
            <person name="Whalen J."/>
            <person name="Stevens K."/>
            <person name="Paul R."/>
            <person name="Butterfield T."/>
            <person name="Britton M."/>
            <person name="Reagan R."/>
            <person name="Chakraborty S."/>
            <person name="Walawage S.L."/>
            <person name="Vasquez-Gross H.A."/>
            <person name="Cardeno C."/>
            <person name="Famula R."/>
            <person name="Pratt K."/>
            <person name="Kuruganti S."/>
            <person name="Aradhya M.K."/>
            <person name="Leslie C.A."/>
            <person name="Dandekar A.M."/>
            <person name="Salzberg S.L."/>
            <person name="Wegrzyn J.L."/>
            <person name="Langley C.H."/>
            <person name="Neale D.B."/>
        </authorList>
    </citation>
    <scope>NUCLEOTIDE SEQUENCE</scope>
    <source>
        <tissue evidence="9">Leaves</tissue>
    </source>
</reference>
<dbReference type="SUPFAM" id="SSF51366">
    <property type="entry name" value="Ribulose-phoshate binding barrel"/>
    <property type="match status" value="1"/>
</dbReference>
<evidence type="ECO:0000256" key="6">
    <source>
        <dbReference type="ARBA" id="ARBA00023141"/>
    </source>
</evidence>
<comment type="pathway">
    <text evidence="1">Amino-acid biosynthesis; L-tryptophan biosynthesis; L-tryptophan from chorismate: step 5/5.</text>
</comment>
<dbReference type="Gene3D" id="3.20.20.70">
    <property type="entry name" value="Aldolase class I"/>
    <property type="match status" value="1"/>
</dbReference>
<protein>
    <recommendedName>
        <fullName evidence="3">tryptophan synthase</fullName>
        <ecNumber evidence="3">4.2.1.20</ecNumber>
    </recommendedName>
</protein>
<name>A0A833TQT6_JUGRE</name>
<dbReference type="Pfam" id="PF00290">
    <property type="entry name" value="Trp_syntA"/>
    <property type="match status" value="1"/>
</dbReference>
<dbReference type="UniPathway" id="UPA00035">
    <property type="reaction ID" value="UER00044"/>
</dbReference>
<dbReference type="AlphaFoldDB" id="A0A833TQT6"/>
<dbReference type="InterPro" id="IPR011060">
    <property type="entry name" value="RibuloseP-bd_barrel"/>
</dbReference>
<comment type="catalytic activity">
    <reaction evidence="8">
        <text>(1S,2R)-1-C-(indol-3-yl)glycerol 3-phosphate + L-serine = D-glyceraldehyde 3-phosphate + L-tryptophan + H2O</text>
        <dbReference type="Rhea" id="RHEA:10532"/>
        <dbReference type="ChEBI" id="CHEBI:15377"/>
        <dbReference type="ChEBI" id="CHEBI:33384"/>
        <dbReference type="ChEBI" id="CHEBI:57912"/>
        <dbReference type="ChEBI" id="CHEBI:58866"/>
        <dbReference type="ChEBI" id="CHEBI:59776"/>
        <dbReference type="EC" id="4.2.1.20"/>
    </reaction>
</comment>
<dbReference type="Pfam" id="PF00153">
    <property type="entry name" value="Mito_carr"/>
    <property type="match status" value="1"/>
</dbReference>
<proteinExistence type="predicted"/>